<proteinExistence type="predicted"/>
<protein>
    <submittedName>
        <fullName evidence="2">Uncharacterized protein</fullName>
    </submittedName>
</protein>
<reference evidence="2" key="1">
    <citation type="submission" date="2023-03" db="EMBL/GenBank/DDBJ databases">
        <authorList>
            <person name="Steffen K."/>
            <person name="Cardenas P."/>
        </authorList>
    </citation>
    <scope>NUCLEOTIDE SEQUENCE</scope>
</reference>
<evidence type="ECO:0000313" key="2">
    <source>
        <dbReference type="EMBL" id="CAI8051175.1"/>
    </source>
</evidence>
<organism evidence="2 3">
    <name type="scientific">Geodia barretti</name>
    <name type="common">Barrett's horny sponge</name>
    <dbReference type="NCBI Taxonomy" id="519541"/>
    <lineage>
        <taxon>Eukaryota</taxon>
        <taxon>Metazoa</taxon>
        <taxon>Porifera</taxon>
        <taxon>Demospongiae</taxon>
        <taxon>Heteroscleromorpha</taxon>
        <taxon>Tetractinellida</taxon>
        <taxon>Astrophorina</taxon>
        <taxon>Geodiidae</taxon>
        <taxon>Geodia</taxon>
    </lineage>
</organism>
<keyword evidence="1" id="KW-1133">Transmembrane helix</keyword>
<evidence type="ECO:0000313" key="3">
    <source>
        <dbReference type="Proteomes" id="UP001174909"/>
    </source>
</evidence>
<dbReference type="Proteomes" id="UP001174909">
    <property type="component" value="Unassembled WGS sequence"/>
</dbReference>
<keyword evidence="1" id="KW-0472">Membrane</keyword>
<feature type="transmembrane region" description="Helical" evidence="1">
    <location>
        <begin position="16"/>
        <end position="35"/>
    </location>
</feature>
<comment type="caution">
    <text evidence="2">The sequence shown here is derived from an EMBL/GenBank/DDBJ whole genome shotgun (WGS) entry which is preliminary data.</text>
</comment>
<gene>
    <name evidence="2" type="ORF">GBAR_LOCUS28033</name>
</gene>
<dbReference type="AlphaFoldDB" id="A0AA35XH07"/>
<evidence type="ECO:0000256" key="1">
    <source>
        <dbReference type="SAM" id="Phobius"/>
    </source>
</evidence>
<name>A0AA35XH07_GEOBA</name>
<keyword evidence="1" id="KW-0812">Transmembrane</keyword>
<accession>A0AA35XH07</accession>
<keyword evidence="3" id="KW-1185">Reference proteome</keyword>
<dbReference type="EMBL" id="CASHTH010003906">
    <property type="protein sequence ID" value="CAI8051175.1"/>
    <property type="molecule type" value="Genomic_DNA"/>
</dbReference>
<sequence>MPPRPKKKVKSFKVPPFYYIPTIIGGMSLITVVALSPDLIPVRKTVVPGKVPSLHGLRPPHSLLRYLLCSLDSPCG</sequence>